<dbReference type="AlphaFoldDB" id="A0A0V0Y7W8"/>
<dbReference type="PROSITE" id="PS51034">
    <property type="entry name" value="ZP_2"/>
    <property type="match status" value="1"/>
</dbReference>
<feature type="domain" description="ZP" evidence="3">
    <location>
        <begin position="1"/>
        <end position="99"/>
    </location>
</feature>
<accession>A0A0V0Y7W8</accession>
<keyword evidence="1" id="KW-0732">Signal</keyword>
<proteinExistence type="predicted"/>
<evidence type="ECO:0000313" key="4">
    <source>
        <dbReference type="EMBL" id="KRX95801.1"/>
    </source>
</evidence>
<organism evidence="4 5">
    <name type="scientific">Trichinella pseudospiralis</name>
    <name type="common">Parasitic roundworm</name>
    <dbReference type="NCBI Taxonomy" id="6337"/>
    <lineage>
        <taxon>Eukaryota</taxon>
        <taxon>Metazoa</taxon>
        <taxon>Ecdysozoa</taxon>
        <taxon>Nematoda</taxon>
        <taxon>Enoplea</taxon>
        <taxon>Dorylaimia</taxon>
        <taxon>Trichinellida</taxon>
        <taxon>Trichinellidae</taxon>
        <taxon>Trichinella</taxon>
    </lineage>
</organism>
<evidence type="ECO:0000256" key="1">
    <source>
        <dbReference type="ARBA" id="ARBA00022729"/>
    </source>
</evidence>
<dbReference type="PANTHER" id="PTHR14002">
    <property type="entry name" value="ENDOGLIN/TGF-BETA RECEPTOR TYPE III"/>
    <property type="match status" value="1"/>
</dbReference>
<keyword evidence="2" id="KW-1015">Disulfide bond</keyword>
<evidence type="ECO:0000259" key="3">
    <source>
        <dbReference type="PROSITE" id="PS51034"/>
    </source>
</evidence>
<name>A0A0V0Y7W8_TRIPS</name>
<dbReference type="InterPro" id="IPR001507">
    <property type="entry name" value="ZP_dom"/>
</dbReference>
<evidence type="ECO:0000313" key="5">
    <source>
        <dbReference type="Proteomes" id="UP000054815"/>
    </source>
</evidence>
<feature type="non-terminal residue" evidence="4">
    <location>
        <position position="1"/>
    </location>
</feature>
<dbReference type="InterPro" id="IPR055355">
    <property type="entry name" value="ZP-C"/>
</dbReference>
<protein>
    <recommendedName>
        <fullName evidence="3">ZP domain-containing protein</fullName>
    </recommendedName>
</protein>
<dbReference type="Gene3D" id="2.60.40.4100">
    <property type="entry name" value="Zona pellucida, ZP-C domain"/>
    <property type="match status" value="1"/>
</dbReference>
<evidence type="ECO:0000256" key="2">
    <source>
        <dbReference type="ARBA" id="ARBA00023157"/>
    </source>
</evidence>
<sequence>LKPLLKECFFTRQSSPTSMPRHSLIIAGCPVDTSVMVHYSRQPQEQQQQQQQRFSRFSVEPSQFYFSGSFMFLHCSVAVCSDDRTNNSYETCPNGLHCNEINFATPSLDEVDEERAVLLSLPVHKGHDQDAAANEATTYVSSGPLHPPFEQIANHAKVDII</sequence>
<dbReference type="Proteomes" id="UP000054815">
    <property type="component" value="Unassembled WGS sequence"/>
</dbReference>
<dbReference type="EMBL" id="JYDU01000051">
    <property type="protein sequence ID" value="KRX95801.1"/>
    <property type="molecule type" value="Genomic_DNA"/>
</dbReference>
<dbReference type="Pfam" id="PF00100">
    <property type="entry name" value="Zona_pellucida"/>
    <property type="match status" value="1"/>
</dbReference>
<dbReference type="InterPro" id="IPR042235">
    <property type="entry name" value="ZP-C_dom"/>
</dbReference>
<dbReference type="PANTHER" id="PTHR14002:SF43">
    <property type="entry name" value="DELTA-LIKE PROTEIN"/>
    <property type="match status" value="1"/>
</dbReference>
<gene>
    <name evidence="4" type="ORF">T4E_11013</name>
</gene>
<reference evidence="4 5" key="1">
    <citation type="submission" date="2015-01" db="EMBL/GenBank/DDBJ databases">
        <title>Evolution of Trichinella species and genotypes.</title>
        <authorList>
            <person name="Korhonen P.K."/>
            <person name="Edoardo P."/>
            <person name="Giuseppe L.R."/>
            <person name="Gasser R.B."/>
        </authorList>
    </citation>
    <scope>NUCLEOTIDE SEQUENCE [LARGE SCALE GENOMIC DNA]</scope>
    <source>
        <strain evidence="4">ISS141</strain>
    </source>
</reference>
<comment type="caution">
    <text evidence="4">The sequence shown here is derived from an EMBL/GenBank/DDBJ whole genome shotgun (WGS) entry which is preliminary data.</text>
</comment>